<proteinExistence type="predicted"/>
<keyword evidence="1" id="KW-1133">Transmembrane helix</keyword>
<evidence type="ECO:0000313" key="2">
    <source>
        <dbReference type="EMBL" id="KAJ0206680.1"/>
    </source>
</evidence>
<evidence type="ECO:0000256" key="1">
    <source>
        <dbReference type="SAM" id="Phobius"/>
    </source>
</evidence>
<accession>A0A9R1XA79</accession>
<keyword evidence="1" id="KW-0812">Transmembrane</keyword>
<reference evidence="2 3" key="1">
    <citation type="journal article" date="2017" name="Nat. Commun.">
        <title>Genome assembly with in vitro proximity ligation data and whole-genome triplication in lettuce.</title>
        <authorList>
            <person name="Reyes-Chin-Wo S."/>
            <person name="Wang Z."/>
            <person name="Yang X."/>
            <person name="Kozik A."/>
            <person name="Arikit S."/>
            <person name="Song C."/>
            <person name="Xia L."/>
            <person name="Froenicke L."/>
            <person name="Lavelle D.O."/>
            <person name="Truco M.J."/>
            <person name="Xia R."/>
            <person name="Zhu S."/>
            <person name="Xu C."/>
            <person name="Xu H."/>
            <person name="Xu X."/>
            <person name="Cox K."/>
            <person name="Korf I."/>
            <person name="Meyers B.C."/>
            <person name="Michelmore R.W."/>
        </authorList>
    </citation>
    <scope>NUCLEOTIDE SEQUENCE [LARGE SCALE GENOMIC DNA]</scope>
    <source>
        <strain evidence="3">cv. Salinas</strain>
        <tissue evidence="2">Seedlings</tissue>
    </source>
</reference>
<comment type="caution">
    <text evidence="2">The sequence shown here is derived from an EMBL/GenBank/DDBJ whole genome shotgun (WGS) entry which is preliminary data.</text>
</comment>
<keyword evidence="3" id="KW-1185">Reference proteome</keyword>
<dbReference type="AlphaFoldDB" id="A0A9R1XA79"/>
<evidence type="ECO:0000313" key="3">
    <source>
        <dbReference type="Proteomes" id="UP000235145"/>
    </source>
</evidence>
<name>A0A9R1XA79_LACSA</name>
<protein>
    <submittedName>
        <fullName evidence="2">Uncharacterized protein</fullName>
    </submittedName>
</protein>
<sequence length="140" mass="16468">MSHLNIKLCDLCIFPSIYSWIYYDILCLITSWWTIYTVLWKKVLSSSHTRQHEKDLEGKEVQRSFSGMRVHCDALLNNMWEAFNNKIEEGSFIPTATKILDKIKSKAEQYITTFYGCRTLEKSVYCGCRSTKLHVKEKKI</sequence>
<keyword evidence="1" id="KW-0472">Membrane</keyword>
<organism evidence="2 3">
    <name type="scientific">Lactuca sativa</name>
    <name type="common">Garden lettuce</name>
    <dbReference type="NCBI Taxonomy" id="4236"/>
    <lineage>
        <taxon>Eukaryota</taxon>
        <taxon>Viridiplantae</taxon>
        <taxon>Streptophyta</taxon>
        <taxon>Embryophyta</taxon>
        <taxon>Tracheophyta</taxon>
        <taxon>Spermatophyta</taxon>
        <taxon>Magnoliopsida</taxon>
        <taxon>eudicotyledons</taxon>
        <taxon>Gunneridae</taxon>
        <taxon>Pentapetalae</taxon>
        <taxon>asterids</taxon>
        <taxon>campanulids</taxon>
        <taxon>Asterales</taxon>
        <taxon>Asteraceae</taxon>
        <taxon>Cichorioideae</taxon>
        <taxon>Cichorieae</taxon>
        <taxon>Lactucinae</taxon>
        <taxon>Lactuca</taxon>
    </lineage>
</organism>
<feature type="transmembrane region" description="Helical" evidence="1">
    <location>
        <begin position="20"/>
        <end position="40"/>
    </location>
</feature>
<gene>
    <name evidence="2" type="ORF">LSAT_V11C500233250</name>
</gene>
<dbReference type="Proteomes" id="UP000235145">
    <property type="component" value="Unassembled WGS sequence"/>
</dbReference>
<dbReference type="EMBL" id="NBSK02000005">
    <property type="protein sequence ID" value="KAJ0206680.1"/>
    <property type="molecule type" value="Genomic_DNA"/>
</dbReference>